<feature type="transmembrane region" description="Helical" evidence="1">
    <location>
        <begin position="267"/>
        <end position="289"/>
    </location>
</feature>
<dbReference type="Proteomes" id="UP001500067">
    <property type="component" value="Unassembled WGS sequence"/>
</dbReference>
<dbReference type="RefSeq" id="WP_345083451.1">
    <property type="nucleotide sequence ID" value="NZ_BAABFA010000016.1"/>
</dbReference>
<feature type="transmembrane region" description="Helical" evidence="1">
    <location>
        <begin position="326"/>
        <end position="345"/>
    </location>
</feature>
<keyword evidence="1" id="KW-1133">Transmembrane helix</keyword>
<feature type="transmembrane region" description="Helical" evidence="1">
    <location>
        <begin position="155"/>
        <end position="174"/>
    </location>
</feature>
<evidence type="ECO:0008006" key="4">
    <source>
        <dbReference type="Google" id="ProtNLM"/>
    </source>
</evidence>
<organism evidence="2 3">
    <name type="scientific">Nemorincola caseinilytica</name>
    <dbReference type="NCBI Taxonomy" id="2054315"/>
    <lineage>
        <taxon>Bacteria</taxon>
        <taxon>Pseudomonadati</taxon>
        <taxon>Bacteroidota</taxon>
        <taxon>Chitinophagia</taxon>
        <taxon>Chitinophagales</taxon>
        <taxon>Chitinophagaceae</taxon>
        <taxon>Nemorincola</taxon>
    </lineage>
</organism>
<keyword evidence="1" id="KW-0472">Membrane</keyword>
<reference evidence="3" key="1">
    <citation type="journal article" date="2019" name="Int. J. Syst. Evol. Microbiol.">
        <title>The Global Catalogue of Microorganisms (GCM) 10K type strain sequencing project: providing services to taxonomists for standard genome sequencing and annotation.</title>
        <authorList>
            <consortium name="The Broad Institute Genomics Platform"/>
            <consortium name="The Broad Institute Genome Sequencing Center for Infectious Disease"/>
            <person name="Wu L."/>
            <person name="Ma J."/>
        </authorList>
    </citation>
    <scope>NUCLEOTIDE SEQUENCE [LARGE SCALE GENOMIC DNA]</scope>
    <source>
        <strain evidence="3">JCM 32105</strain>
    </source>
</reference>
<comment type="caution">
    <text evidence="2">The sequence shown here is derived from an EMBL/GenBank/DDBJ whole genome shotgun (WGS) entry which is preliminary data.</text>
</comment>
<proteinExistence type="predicted"/>
<evidence type="ECO:0000313" key="3">
    <source>
        <dbReference type="Proteomes" id="UP001500067"/>
    </source>
</evidence>
<keyword evidence="1" id="KW-0812">Transmembrane</keyword>
<feature type="transmembrane region" description="Helical" evidence="1">
    <location>
        <begin position="226"/>
        <end position="247"/>
    </location>
</feature>
<feature type="transmembrane region" description="Helical" evidence="1">
    <location>
        <begin position="357"/>
        <end position="374"/>
    </location>
</feature>
<keyword evidence="3" id="KW-1185">Reference proteome</keyword>
<evidence type="ECO:0000313" key="2">
    <source>
        <dbReference type="EMBL" id="GAA4467543.1"/>
    </source>
</evidence>
<sequence>MQGNTIRIVNVITLLMAIALVLALPVKKDIWYDESISILCSKGITYDTPLMFAGKTTISSADLDALNDARHVFRATVCDNSNSYLYNIGLHWFTGIFGNSLLTYTFFSKLLGIGALLAFFTLCRTLLGHHWLTSLAIGLLVTDMNFVGMSHEIRAYMMGIMFATLSGIYLFRYLGEGGQRPGNLMLVALFAVGAVLSHFLSVYVALTFFVSLLLIYGKRLFTLRNVLAIALPLLLLGIFFYFAWTGLQTMSQQNEKIVKLRAQQGEAYSIWKVITSFLRAIAVNFRFVAPSFTGKLPVLLASFAAVPALYIYALRNAGNNIQRRHLHILFAAGISSSVFLGFLCLRSGHLTAFYYRYHSFAFPFCIMFLVYVLYVLQGSPRVNKLLLSGIAALVILPVLALFVISIRNETRELKYNQYMVANAIVATGATSVEVPSWTHAFLIHSFMPQGHKVNYIYNDTSTYFTLRSAGGSQQIKVVAKPD</sequence>
<evidence type="ECO:0000256" key="1">
    <source>
        <dbReference type="SAM" id="Phobius"/>
    </source>
</evidence>
<name>A0ABP8NKW8_9BACT</name>
<feature type="transmembrane region" description="Helical" evidence="1">
    <location>
        <begin position="386"/>
        <end position="406"/>
    </location>
</feature>
<feature type="transmembrane region" description="Helical" evidence="1">
    <location>
        <begin position="6"/>
        <end position="26"/>
    </location>
</feature>
<feature type="transmembrane region" description="Helical" evidence="1">
    <location>
        <begin position="101"/>
        <end position="122"/>
    </location>
</feature>
<accession>A0ABP8NKW8</accession>
<gene>
    <name evidence="2" type="ORF">GCM10023093_23650</name>
</gene>
<dbReference type="EMBL" id="BAABFA010000016">
    <property type="protein sequence ID" value="GAA4467543.1"/>
    <property type="molecule type" value="Genomic_DNA"/>
</dbReference>
<protein>
    <recommendedName>
        <fullName evidence="4">Glycosyltransferase RgtA/B/C/D-like domain-containing protein</fullName>
    </recommendedName>
</protein>
<feature type="transmembrane region" description="Helical" evidence="1">
    <location>
        <begin position="186"/>
        <end position="214"/>
    </location>
</feature>
<feature type="transmembrane region" description="Helical" evidence="1">
    <location>
        <begin position="296"/>
        <end position="314"/>
    </location>
</feature>